<feature type="non-terminal residue" evidence="1">
    <location>
        <position position="312"/>
    </location>
</feature>
<dbReference type="AlphaFoldDB" id="A0A9P4YDW9"/>
<dbReference type="OrthoDB" id="3363286at2759"/>
<name>A0A9P4YDW9_CRYP1</name>
<comment type="caution">
    <text evidence="1">The sequence shown here is derived from an EMBL/GenBank/DDBJ whole genome shotgun (WGS) entry which is preliminary data.</text>
</comment>
<accession>A0A9P4YDW9</accession>
<dbReference type="EMBL" id="MU032344">
    <property type="protein sequence ID" value="KAF3771190.1"/>
    <property type="molecule type" value="Genomic_DNA"/>
</dbReference>
<dbReference type="Proteomes" id="UP000803844">
    <property type="component" value="Unassembled WGS sequence"/>
</dbReference>
<gene>
    <name evidence="1" type="ORF">M406DRAFT_220820</name>
</gene>
<feature type="non-terminal residue" evidence="1">
    <location>
        <position position="1"/>
    </location>
</feature>
<sequence length="312" mass="35464">EIHPDTKTIDTAVGPLPISPFLDPTWRKARDRTKKKTPPNMKNFGRFQKFMSMNAWAQLLAQPVRTCHITRTRLPKPFLQDFGLVKSQEADELWWIPAEFNQEAEEDAPIGSEEAMKQAENDDSGAISDAPAQTKGRFFAPAHTLARRDLLLEFLNKKSKYSSAYMRFSINPSIAGLVRAAAWREDMDEVISNQLRRQIVDQLIYLSQLCETGGRRYLNALDIDQARADLSLRRSCFLSLGNEGDPFDVIETEGVPQGVCPVYNMPKLLGSENVDRLRTESAIFKGADLVLMRGRRTYDLNKQLWRLQGFLA</sequence>
<keyword evidence="2" id="KW-1185">Reference proteome</keyword>
<organism evidence="1 2">
    <name type="scientific">Cryphonectria parasitica (strain ATCC 38755 / EP155)</name>
    <dbReference type="NCBI Taxonomy" id="660469"/>
    <lineage>
        <taxon>Eukaryota</taxon>
        <taxon>Fungi</taxon>
        <taxon>Dikarya</taxon>
        <taxon>Ascomycota</taxon>
        <taxon>Pezizomycotina</taxon>
        <taxon>Sordariomycetes</taxon>
        <taxon>Sordariomycetidae</taxon>
        <taxon>Diaporthales</taxon>
        <taxon>Cryphonectriaceae</taxon>
        <taxon>Cryphonectria-Endothia species complex</taxon>
        <taxon>Cryphonectria</taxon>
    </lineage>
</organism>
<reference evidence="1" key="1">
    <citation type="journal article" date="2020" name="Phytopathology">
        <title>Genome sequence of the chestnut blight fungus Cryphonectria parasitica EP155: A fundamental resource for an archetypical invasive plant pathogen.</title>
        <authorList>
            <person name="Crouch J.A."/>
            <person name="Dawe A."/>
            <person name="Aerts A."/>
            <person name="Barry K."/>
            <person name="Churchill A.C.L."/>
            <person name="Grimwood J."/>
            <person name="Hillman B."/>
            <person name="Milgroom M.G."/>
            <person name="Pangilinan J."/>
            <person name="Smith M."/>
            <person name="Salamov A."/>
            <person name="Schmutz J."/>
            <person name="Yadav J."/>
            <person name="Grigoriev I.V."/>
            <person name="Nuss D."/>
        </authorList>
    </citation>
    <scope>NUCLEOTIDE SEQUENCE</scope>
    <source>
        <strain evidence="1">EP155</strain>
    </source>
</reference>
<proteinExistence type="predicted"/>
<dbReference type="RefSeq" id="XP_040782151.1">
    <property type="nucleotide sequence ID" value="XM_040915574.1"/>
</dbReference>
<evidence type="ECO:0000313" key="1">
    <source>
        <dbReference type="EMBL" id="KAF3771190.1"/>
    </source>
</evidence>
<dbReference type="GeneID" id="63832703"/>
<evidence type="ECO:0000313" key="2">
    <source>
        <dbReference type="Proteomes" id="UP000803844"/>
    </source>
</evidence>
<protein>
    <submittedName>
        <fullName evidence="1">Uncharacterized protein</fullName>
    </submittedName>
</protein>